<gene>
    <name evidence="1" type="ORF">M422DRAFT_261841</name>
</gene>
<protein>
    <submittedName>
        <fullName evidence="1">Uncharacterized protein</fullName>
    </submittedName>
</protein>
<dbReference type="Proteomes" id="UP000054279">
    <property type="component" value="Unassembled WGS sequence"/>
</dbReference>
<reference evidence="1 2" key="1">
    <citation type="submission" date="2014-06" db="EMBL/GenBank/DDBJ databases">
        <title>Evolutionary Origins and Diversification of the Mycorrhizal Mutualists.</title>
        <authorList>
            <consortium name="DOE Joint Genome Institute"/>
            <consortium name="Mycorrhizal Genomics Consortium"/>
            <person name="Kohler A."/>
            <person name="Kuo A."/>
            <person name="Nagy L.G."/>
            <person name="Floudas D."/>
            <person name="Copeland A."/>
            <person name="Barry K.W."/>
            <person name="Cichocki N."/>
            <person name="Veneault-Fourrey C."/>
            <person name="LaButti K."/>
            <person name="Lindquist E.A."/>
            <person name="Lipzen A."/>
            <person name="Lundell T."/>
            <person name="Morin E."/>
            <person name="Murat C."/>
            <person name="Riley R."/>
            <person name="Ohm R."/>
            <person name="Sun H."/>
            <person name="Tunlid A."/>
            <person name="Henrissat B."/>
            <person name="Grigoriev I.V."/>
            <person name="Hibbett D.S."/>
            <person name="Martin F."/>
        </authorList>
    </citation>
    <scope>NUCLEOTIDE SEQUENCE [LARGE SCALE GENOMIC DNA]</scope>
    <source>
        <strain evidence="1 2">SS14</strain>
    </source>
</reference>
<sequence>MYIGTNSSNWQKLNKLKQLRLLELSIEGTDILPLETVNYYGPSSSKSITRVTLELWYFHPPLFTCLRSIFPNAQFLTVFGRTHRDTGERIFLQEDLIKFFSSFKSLKSLMWNISPISPSTDLPSQEQDAQRIQFMSNLAKSLSNLEVIHVESPDGLKTYPIKHGARAEDIFRNCNWSQAEDVADHLLEL</sequence>
<evidence type="ECO:0000313" key="2">
    <source>
        <dbReference type="Proteomes" id="UP000054279"/>
    </source>
</evidence>
<proteinExistence type="predicted"/>
<accession>A0A0C9VEQ5</accession>
<evidence type="ECO:0000313" key="1">
    <source>
        <dbReference type="EMBL" id="KIJ35886.1"/>
    </source>
</evidence>
<dbReference type="EMBL" id="KN837184">
    <property type="protein sequence ID" value="KIJ35886.1"/>
    <property type="molecule type" value="Genomic_DNA"/>
</dbReference>
<organism evidence="1 2">
    <name type="scientific">Sphaerobolus stellatus (strain SS14)</name>
    <dbReference type="NCBI Taxonomy" id="990650"/>
    <lineage>
        <taxon>Eukaryota</taxon>
        <taxon>Fungi</taxon>
        <taxon>Dikarya</taxon>
        <taxon>Basidiomycota</taxon>
        <taxon>Agaricomycotina</taxon>
        <taxon>Agaricomycetes</taxon>
        <taxon>Phallomycetidae</taxon>
        <taxon>Geastrales</taxon>
        <taxon>Sphaerobolaceae</taxon>
        <taxon>Sphaerobolus</taxon>
    </lineage>
</organism>
<name>A0A0C9VEQ5_SPHS4</name>
<dbReference type="HOGENOM" id="CLU_1435253_0_0_1"/>
<dbReference type="AlphaFoldDB" id="A0A0C9VEQ5"/>
<keyword evidence="2" id="KW-1185">Reference proteome</keyword>